<keyword evidence="4" id="KW-1185">Reference proteome</keyword>
<evidence type="ECO:0000313" key="3">
    <source>
        <dbReference type="EMBL" id="KIM74555.1"/>
    </source>
</evidence>
<name>A0A0C3EPQ6_PILCF</name>
<proteinExistence type="predicted"/>
<evidence type="ECO:0000256" key="2">
    <source>
        <dbReference type="ARBA" id="ARBA00022840"/>
    </source>
</evidence>
<dbReference type="FunFam" id="3.90.640.10:FF:000003">
    <property type="entry name" value="Molecular chaperone DnaK"/>
    <property type="match status" value="1"/>
</dbReference>
<reference evidence="4" key="2">
    <citation type="submission" date="2015-01" db="EMBL/GenBank/DDBJ databases">
        <title>Evolutionary Origins and Diversification of the Mycorrhizal Mutualists.</title>
        <authorList>
            <consortium name="DOE Joint Genome Institute"/>
            <consortium name="Mycorrhizal Genomics Consortium"/>
            <person name="Kohler A."/>
            <person name="Kuo A."/>
            <person name="Nagy L.G."/>
            <person name="Floudas D."/>
            <person name="Copeland A."/>
            <person name="Barry K.W."/>
            <person name="Cichocki N."/>
            <person name="Veneault-Fourrey C."/>
            <person name="LaButti K."/>
            <person name="Lindquist E.A."/>
            <person name="Lipzen A."/>
            <person name="Lundell T."/>
            <person name="Morin E."/>
            <person name="Murat C."/>
            <person name="Riley R."/>
            <person name="Ohm R."/>
            <person name="Sun H."/>
            <person name="Tunlid A."/>
            <person name="Henrissat B."/>
            <person name="Grigoriev I.V."/>
            <person name="Hibbett D.S."/>
            <person name="Martin F."/>
        </authorList>
    </citation>
    <scope>NUCLEOTIDE SEQUENCE [LARGE SCALE GENOMIC DNA]</scope>
    <source>
        <strain evidence="4">F 1598</strain>
    </source>
</reference>
<keyword evidence="2" id="KW-0067">ATP-binding</keyword>
<dbReference type="Gene3D" id="3.30.420.40">
    <property type="match status" value="1"/>
</dbReference>
<keyword evidence="1" id="KW-0547">Nucleotide-binding</keyword>
<organism evidence="3 4">
    <name type="scientific">Piloderma croceum (strain F 1598)</name>
    <dbReference type="NCBI Taxonomy" id="765440"/>
    <lineage>
        <taxon>Eukaryota</taxon>
        <taxon>Fungi</taxon>
        <taxon>Dikarya</taxon>
        <taxon>Basidiomycota</taxon>
        <taxon>Agaricomycotina</taxon>
        <taxon>Agaricomycetes</taxon>
        <taxon>Agaricomycetidae</taxon>
        <taxon>Atheliales</taxon>
        <taxon>Atheliaceae</taxon>
        <taxon>Piloderma</taxon>
    </lineage>
</organism>
<accession>A0A0C3EPQ6</accession>
<reference evidence="3 4" key="1">
    <citation type="submission" date="2014-04" db="EMBL/GenBank/DDBJ databases">
        <authorList>
            <consortium name="DOE Joint Genome Institute"/>
            <person name="Kuo A."/>
            <person name="Tarkka M."/>
            <person name="Buscot F."/>
            <person name="Kohler A."/>
            <person name="Nagy L.G."/>
            <person name="Floudas D."/>
            <person name="Copeland A."/>
            <person name="Barry K.W."/>
            <person name="Cichocki N."/>
            <person name="Veneault-Fourrey C."/>
            <person name="LaButti K."/>
            <person name="Lindquist E.A."/>
            <person name="Lipzen A."/>
            <person name="Lundell T."/>
            <person name="Morin E."/>
            <person name="Murat C."/>
            <person name="Sun H."/>
            <person name="Tunlid A."/>
            <person name="Henrissat B."/>
            <person name="Grigoriev I.V."/>
            <person name="Hibbett D.S."/>
            <person name="Martin F."/>
            <person name="Nordberg H.P."/>
            <person name="Cantor M.N."/>
            <person name="Hua S.X."/>
        </authorList>
    </citation>
    <scope>NUCLEOTIDE SEQUENCE [LARGE SCALE GENOMIC DNA]</scope>
    <source>
        <strain evidence="3 4">F 1598</strain>
    </source>
</reference>
<evidence type="ECO:0000313" key="4">
    <source>
        <dbReference type="Proteomes" id="UP000054166"/>
    </source>
</evidence>
<dbReference type="PANTHER" id="PTHR19375">
    <property type="entry name" value="HEAT SHOCK PROTEIN 70KDA"/>
    <property type="match status" value="1"/>
</dbReference>
<dbReference type="AlphaFoldDB" id="A0A0C3EPQ6"/>
<dbReference type="InParanoid" id="A0A0C3EPQ6"/>
<dbReference type="EMBL" id="KN833059">
    <property type="protein sequence ID" value="KIM74555.1"/>
    <property type="molecule type" value="Genomic_DNA"/>
</dbReference>
<dbReference type="STRING" id="765440.A0A0C3EPQ6"/>
<dbReference type="Gene3D" id="3.90.640.10">
    <property type="entry name" value="Actin, Chain A, domain 4"/>
    <property type="match status" value="1"/>
</dbReference>
<feature type="non-terminal residue" evidence="3">
    <location>
        <position position="1"/>
    </location>
</feature>
<dbReference type="InterPro" id="IPR043129">
    <property type="entry name" value="ATPase_NBD"/>
</dbReference>
<dbReference type="GO" id="GO:0005524">
    <property type="term" value="F:ATP binding"/>
    <property type="evidence" value="ECO:0007669"/>
    <property type="project" value="UniProtKB-KW"/>
</dbReference>
<dbReference type="OrthoDB" id="3254459at2759"/>
<dbReference type="GO" id="GO:0140662">
    <property type="term" value="F:ATP-dependent protein folding chaperone"/>
    <property type="evidence" value="ECO:0007669"/>
    <property type="project" value="InterPro"/>
</dbReference>
<dbReference type="InterPro" id="IPR013126">
    <property type="entry name" value="Hsp_70_fam"/>
</dbReference>
<evidence type="ECO:0000256" key="1">
    <source>
        <dbReference type="ARBA" id="ARBA00022741"/>
    </source>
</evidence>
<protein>
    <submittedName>
        <fullName evidence="3">Uncharacterized protein</fullName>
    </submittedName>
</protein>
<sequence>KLYKTRTSTDVTGNLYALGKFQRDVEKAKRALSSQQFTCIKIESFEDGNDFSDTLTWAKFGKHDMDLLKPEQVLKDAQKGDIHEVILVGGSTRIPKVQ</sequence>
<dbReference type="HOGENOM" id="CLU_2339244_0_0_1"/>
<dbReference type="Pfam" id="PF00012">
    <property type="entry name" value="HSP70"/>
    <property type="match status" value="1"/>
</dbReference>
<dbReference type="Proteomes" id="UP000054166">
    <property type="component" value="Unassembled WGS sequence"/>
</dbReference>
<dbReference type="SUPFAM" id="SSF53067">
    <property type="entry name" value="Actin-like ATPase domain"/>
    <property type="match status" value="1"/>
</dbReference>
<gene>
    <name evidence="3" type="ORF">PILCRDRAFT_79982</name>
</gene>